<name>A0ABW2L3X6_9BACT</name>
<organism evidence="1 2">
    <name type="scientific">Haloferula chungangensis</name>
    <dbReference type="NCBI Taxonomy" id="1048331"/>
    <lineage>
        <taxon>Bacteria</taxon>
        <taxon>Pseudomonadati</taxon>
        <taxon>Verrucomicrobiota</taxon>
        <taxon>Verrucomicrobiia</taxon>
        <taxon>Verrucomicrobiales</taxon>
        <taxon>Verrucomicrobiaceae</taxon>
        <taxon>Haloferula</taxon>
    </lineage>
</organism>
<accession>A0ABW2L3X6</accession>
<proteinExistence type="predicted"/>
<protein>
    <recommendedName>
        <fullName evidence="3">Phage baseplate protein</fullName>
    </recommendedName>
</protein>
<keyword evidence="2" id="KW-1185">Reference proteome</keyword>
<reference evidence="2" key="1">
    <citation type="journal article" date="2019" name="Int. J. Syst. Evol. Microbiol.">
        <title>The Global Catalogue of Microorganisms (GCM) 10K type strain sequencing project: providing services to taxonomists for standard genome sequencing and annotation.</title>
        <authorList>
            <consortium name="The Broad Institute Genomics Platform"/>
            <consortium name="The Broad Institute Genome Sequencing Center for Infectious Disease"/>
            <person name="Wu L."/>
            <person name="Ma J."/>
        </authorList>
    </citation>
    <scope>NUCLEOTIDE SEQUENCE [LARGE SCALE GENOMIC DNA]</scope>
    <source>
        <strain evidence="2">CGMCC 4.1467</strain>
    </source>
</reference>
<comment type="caution">
    <text evidence="1">The sequence shown here is derived from an EMBL/GenBank/DDBJ whole genome shotgun (WGS) entry which is preliminary data.</text>
</comment>
<gene>
    <name evidence="1" type="ORF">ACFQY0_01525</name>
</gene>
<sequence length="274" mass="31170">MILPGGLKRGDEWLREFTLRPLDGHSEIILSETLTTHESWPNRLTRILDCCVSHIGGEDADFDRLHDLCVGDRHVIVRALILQLGSDLTWFTQDCSDCGEKFDFSLRYSDLPLKPAGKSFPEVTVKLPNHDEPWTFRVPTGRDQDALDGYLDEAMVRKKMIQLLLISGSRIEFTDAEEKLIEKAIEETMPELGFNGQVTCPNCQSETSVSLDPYARLRSFQADAVFRDVDTIARHYHWSEREILGLSRSRRKRYLAIIESTHGTSQATSSHHVA</sequence>
<evidence type="ECO:0000313" key="2">
    <source>
        <dbReference type="Proteomes" id="UP001596472"/>
    </source>
</evidence>
<dbReference type="Proteomes" id="UP001596472">
    <property type="component" value="Unassembled WGS sequence"/>
</dbReference>
<dbReference type="EMBL" id="JBHTBS010000001">
    <property type="protein sequence ID" value="MFC7335841.1"/>
    <property type="molecule type" value="Genomic_DNA"/>
</dbReference>
<dbReference type="RefSeq" id="WP_379708352.1">
    <property type="nucleotide sequence ID" value="NZ_JBHTBS010000001.1"/>
</dbReference>
<evidence type="ECO:0000313" key="1">
    <source>
        <dbReference type="EMBL" id="MFC7335841.1"/>
    </source>
</evidence>
<evidence type="ECO:0008006" key="3">
    <source>
        <dbReference type="Google" id="ProtNLM"/>
    </source>
</evidence>